<accession>A0A106PZH1</accession>
<proteinExistence type="predicted"/>
<name>A0A106PZH1_9BURK</name>
<dbReference type="Proteomes" id="UP000060630">
    <property type="component" value="Unassembled WGS sequence"/>
</dbReference>
<sequence>MFDRINTLVSKRGFTLKAWDDRYGKGIWAVCTRISYHGDEICEASSDGDLDMIPATEYVLSTEWLPIATGNNLVKALTELEERLGRFSEAALAEGSCWSLAVWDALEHFRDVRRSRGDFDELPATLSHTEANTVSKDRVTSKIASQVTTEDVLAVRSGRNDGRLDVHPIRAIELGAEGVIVFKHGPVGLAVTEFDADDQVEIVRR</sequence>
<dbReference type="EMBL" id="LPHD01000157">
    <property type="protein sequence ID" value="KWA77320.1"/>
    <property type="molecule type" value="Genomic_DNA"/>
</dbReference>
<gene>
    <name evidence="1" type="ORF">WL29_34785</name>
</gene>
<evidence type="ECO:0000313" key="1">
    <source>
        <dbReference type="EMBL" id="KWA77320.1"/>
    </source>
</evidence>
<protein>
    <submittedName>
        <fullName evidence="1">Uncharacterized protein</fullName>
    </submittedName>
</protein>
<comment type="caution">
    <text evidence="1">The sequence shown here is derived from an EMBL/GenBank/DDBJ whole genome shotgun (WGS) entry which is preliminary data.</text>
</comment>
<organism evidence="1 2">
    <name type="scientific">Burkholderia ubonensis</name>
    <dbReference type="NCBI Taxonomy" id="101571"/>
    <lineage>
        <taxon>Bacteria</taxon>
        <taxon>Pseudomonadati</taxon>
        <taxon>Pseudomonadota</taxon>
        <taxon>Betaproteobacteria</taxon>
        <taxon>Burkholderiales</taxon>
        <taxon>Burkholderiaceae</taxon>
        <taxon>Burkholderia</taxon>
        <taxon>Burkholderia cepacia complex</taxon>
    </lineage>
</organism>
<evidence type="ECO:0000313" key="2">
    <source>
        <dbReference type="Proteomes" id="UP000060630"/>
    </source>
</evidence>
<reference evidence="1 2" key="1">
    <citation type="submission" date="2015-11" db="EMBL/GenBank/DDBJ databases">
        <title>Expanding the genomic diversity of Burkholderia species for the development of highly accurate diagnostics.</title>
        <authorList>
            <person name="Sahl J."/>
            <person name="Keim P."/>
            <person name="Wagner D."/>
        </authorList>
    </citation>
    <scope>NUCLEOTIDE SEQUENCE [LARGE SCALE GENOMIC DNA]</scope>
    <source>
        <strain evidence="1 2">MSMB2087WGS</strain>
    </source>
</reference>
<dbReference type="RefSeq" id="WP_060193085.1">
    <property type="nucleotide sequence ID" value="NZ_LPHD01000157.1"/>
</dbReference>
<dbReference type="AlphaFoldDB" id="A0A106PZH1"/>